<keyword evidence="1" id="KW-0240">DNA-directed RNA polymerase</keyword>
<keyword evidence="2" id="KW-1185">Reference proteome</keyword>
<dbReference type="GO" id="GO:0000428">
    <property type="term" value="C:DNA-directed RNA polymerase complex"/>
    <property type="evidence" value="ECO:0007669"/>
    <property type="project" value="UniProtKB-KW"/>
</dbReference>
<protein>
    <submittedName>
        <fullName evidence="1">DNA-directed RNA polymerase subunit beta</fullName>
    </submittedName>
</protein>
<sequence length="100" mass="11964">QKRINLDSPLWLRWRLDQRVIASRETPIEVHYESLGTYYEIYVHYLIVRSIKKGILFIYIRSTVGHSYRSNEILPKREVQTEIRRSVLSSQKYRGVGLRA</sequence>
<dbReference type="OrthoDB" id="10433288at2759"/>
<name>A0A830D297_9LAMI</name>
<dbReference type="EMBL" id="BMAC01001296">
    <property type="protein sequence ID" value="GFQ06738.1"/>
    <property type="molecule type" value="Genomic_DNA"/>
</dbReference>
<dbReference type="Proteomes" id="UP000653305">
    <property type="component" value="Unassembled WGS sequence"/>
</dbReference>
<organism evidence="1 2">
    <name type="scientific">Phtheirospermum japonicum</name>
    <dbReference type="NCBI Taxonomy" id="374723"/>
    <lineage>
        <taxon>Eukaryota</taxon>
        <taxon>Viridiplantae</taxon>
        <taxon>Streptophyta</taxon>
        <taxon>Embryophyta</taxon>
        <taxon>Tracheophyta</taxon>
        <taxon>Spermatophyta</taxon>
        <taxon>Magnoliopsida</taxon>
        <taxon>eudicotyledons</taxon>
        <taxon>Gunneridae</taxon>
        <taxon>Pentapetalae</taxon>
        <taxon>asterids</taxon>
        <taxon>lamiids</taxon>
        <taxon>Lamiales</taxon>
        <taxon>Orobanchaceae</taxon>
        <taxon>Orobanchaceae incertae sedis</taxon>
        <taxon>Phtheirospermum</taxon>
    </lineage>
</organism>
<evidence type="ECO:0000313" key="2">
    <source>
        <dbReference type="Proteomes" id="UP000653305"/>
    </source>
</evidence>
<feature type="non-terminal residue" evidence="1">
    <location>
        <position position="1"/>
    </location>
</feature>
<accession>A0A830D297</accession>
<keyword evidence="1" id="KW-0804">Transcription</keyword>
<gene>
    <name evidence="1" type="ORF">PHJA_002817800</name>
</gene>
<reference evidence="1" key="1">
    <citation type="submission" date="2020-07" db="EMBL/GenBank/DDBJ databases">
        <title>Ethylene signaling mediates host invasion by parasitic plants.</title>
        <authorList>
            <person name="Yoshida S."/>
        </authorList>
    </citation>
    <scope>NUCLEOTIDE SEQUENCE</scope>
    <source>
        <strain evidence="1">Okayama</strain>
    </source>
</reference>
<dbReference type="AlphaFoldDB" id="A0A830D297"/>
<proteinExistence type="predicted"/>
<evidence type="ECO:0000313" key="1">
    <source>
        <dbReference type="EMBL" id="GFQ06738.1"/>
    </source>
</evidence>
<comment type="caution">
    <text evidence="1">The sequence shown here is derived from an EMBL/GenBank/DDBJ whole genome shotgun (WGS) entry which is preliminary data.</text>
</comment>